<evidence type="ECO:0000259" key="2">
    <source>
        <dbReference type="Pfam" id="PF17111"/>
    </source>
</evidence>
<feature type="compositionally biased region" description="Polar residues" evidence="1">
    <location>
        <begin position="212"/>
        <end position="224"/>
    </location>
</feature>
<dbReference type="AlphaFoldDB" id="A0A2J6S3S5"/>
<dbReference type="OrthoDB" id="195446at2759"/>
<dbReference type="EMBL" id="KZ613940">
    <property type="protein sequence ID" value="PMD45395.1"/>
    <property type="molecule type" value="Genomic_DNA"/>
</dbReference>
<name>A0A2J6S3S5_HYAVF</name>
<protein>
    <recommendedName>
        <fullName evidence="2">Azaphilone pigments biosynthesis cluster protein L N-terminal domain-containing protein</fullName>
    </recommendedName>
</protein>
<accession>A0A2J6S3S5</accession>
<proteinExistence type="predicted"/>
<keyword evidence="4" id="KW-1185">Reference proteome</keyword>
<feature type="compositionally biased region" description="Acidic residues" evidence="1">
    <location>
        <begin position="304"/>
        <end position="313"/>
    </location>
</feature>
<feature type="domain" description="Azaphilone pigments biosynthesis cluster protein L N-terminal" evidence="2">
    <location>
        <begin position="1"/>
        <end position="156"/>
    </location>
</feature>
<feature type="region of interest" description="Disordered" evidence="1">
    <location>
        <begin position="503"/>
        <end position="556"/>
    </location>
</feature>
<evidence type="ECO:0000313" key="3">
    <source>
        <dbReference type="EMBL" id="PMD45395.1"/>
    </source>
</evidence>
<feature type="compositionally biased region" description="Basic and acidic residues" evidence="1">
    <location>
        <begin position="293"/>
        <end position="303"/>
    </location>
</feature>
<gene>
    <name evidence="3" type="ORF">L207DRAFT_255685</name>
</gene>
<feature type="compositionally biased region" description="Low complexity" evidence="1">
    <location>
        <begin position="227"/>
        <end position="241"/>
    </location>
</feature>
<dbReference type="InterPro" id="IPR031348">
    <property type="entry name" value="PigL_N"/>
</dbReference>
<reference evidence="3 4" key="1">
    <citation type="submission" date="2016-04" db="EMBL/GenBank/DDBJ databases">
        <title>A degradative enzymes factory behind the ericoid mycorrhizal symbiosis.</title>
        <authorList>
            <consortium name="DOE Joint Genome Institute"/>
            <person name="Martino E."/>
            <person name="Morin E."/>
            <person name="Grelet G."/>
            <person name="Kuo A."/>
            <person name="Kohler A."/>
            <person name="Daghino S."/>
            <person name="Barry K."/>
            <person name="Choi C."/>
            <person name="Cichocki N."/>
            <person name="Clum A."/>
            <person name="Copeland A."/>
            <person name="Hainaut M."/>
            <person name="Haridas S."/>
            <person name="Labutti K."/>
            <person name="Lindquist E."/>
            <person name="Lipzen A."/>
            <person name="Khouja H.-R."/>
            <person name="Murat C."/>
            <person name="Ohm R."/>
            <person name="Olson A."/>
            <person name="Spatafora J."/>
            <person name="Veneault-Fourrey C."/>
            <person name="Henrissat B."/>
            <person name="Grigoriev I."/>
            <person name="Martin F."/>
            <person name="Perotto S."/>
        </authorList>
    </citation>
    <scope>NUCLEOTIDE SEQUENCE [LARGE SCALE GENOMIC DNA]</scope>
    <source>
        <strain evidence="3 4">F</strain>
    </source>
</reference>
<dbReference type="Gene3D" id="1.25.40.10">
    <property type="entry name" value="Tetratricopeptide repeat domain"/>
    <property type="match status" value="1"/>
</dbReference>
<sequence length="663" mass="73565">MDPLSIATGAASLAATASTLSLWLHTLIKDIKNVDAKLTALSKEVTLLTGILASVEGTIRKCHSQTLALAHLDSQIWQQIENVMVDCKITLEGLDRLVIKIRSESGSTNFMRLFRKPSMHFRLTTKMDDVSEFMTQTYKLNCALQTALAIFNISLSFRTNTSQDLLFRELQSLKGLVEEALNASHTTEPGADPFAARLSRNLHSLAKAAQRFHSTASSTASTRIESGGRSSHTSHWSGSDSFHLTDRRREIIERWNRQQQELEEVQEENTTTTDETPTTDHSTVITTPDLAEASDKPSKQTREVDEDSDGDDSDIELDFLKNFDELAYTSFARKDYSKSEQFLRKAMERSTGESSGETDFNLLRIRLAICCCLQDKWEFASGALVPLSKSKNASNLPVFHLLQAIALGYLANNRLEDAHSVCKTALQGKKKILGKTSDDFQECLSILALIYEKKGDSLEAEAVRLSIPADWTPSTPESLRSGKQYILDHKSLIDLAFGRRSTEPASSSITSAPEGEADVPKSGHWTTLTPRALSDGLQRAKRDERTGAPVGNTDTGKEFLFQNREELIPRRRTEMGILRAINDEYSGKQLGEFDSGKEVAVDTIGHGISDNLPVELPATESKRPSESISAPTYSGIKFEPWWPMPSSCMWENIRAPLTAAKIR</sequence>
<feature type="region of interest" description="Disordered" evidence="1">
    <location>
        <begin position="209"/>
        <end position="241"/>
    </location>
</feature>
<evidence type="ECO:0000256" key="1">
    <source>
        <dbReference type="SAM" id="MobiDB-lite"/>
    </source>
</evidence>
<dbReference type="STRING" id="1149755.A0A2J6S3S5"/>
<dbReference type="InterPro" id="IPR011990">
    <property type="entry name" value="TPR-like_helical_dom_sf"/>
</dbReference>
<dbReference type="Pfam" id="PF17111">
    <property type="entry name" value="PigL_N"/>
    <property type="match status" value="1"/>
</dbReference>
<evidence type="ECO:0000313" key="4">
    <source>
        <dbReference type="Proteomes" id="UP000235786"/>
    </source>
</evidence>
<organism evidence="3 4">
    <name type="scientific">Hyaloscypha variabilis (strain UAMH 11265 / GT02V1 / F)</name>
    <name type="common">Meliniomyces variabilis</name>
    <dbReference type="NCBI Taxonomy" id="1149755"/>
    <lineage>
        <taxon>Eukaryota</taxon>
        <taxon>Fungi</taxon>
        <taxon>Dikarya</taxon>
        <taxon>Ascomycota</taxon>
        <taxon>Pezizomycotina</taxon>
        <taxon>Leotiomycetes</taxon>
        <taxon>Helotiales</taxon>
        <taxon>Hyaloscyphaceae</taxon>
        <taxon>Hyaloscypha</taxon>
        <taxon>Hyaloscypha variabilis</taxon>
    </lineage>
</organism>
<feature type="region of interest" description="Disordered" evidence="1">
    <location>
        <begin position="261"/>
        <end position="313"/>
    </location>
</feature>
<dbReference type="Proteomes" id="UP000235786">
    <property type="component" value="Unassembled WGS sequence"/>
</dbReference>
<dbReference type="SUPFAM" id="SSF48452">
    <property type="entry name" value="TPR-like"/>
    <property type="match status" value="1"/>
</dbReference>